<keyword evidence="3" id="KW-0862">Zinc</keyword>
<reference evidence="6 7" key="1">
    <citation type="submission" date="2018-06" db="EMBL/GenBank/DDBJ databases">
        <title>Marinomonas sp. YLB-05 draft genome sequence.</title>
        <authorList>
            <person name="Yu L."/>
            <person name="Tang X."/>
        </authorList>
    </citation>
    <scope>NUCLEOTIDE SEQUENCE [LARGE SCALE GENOMIC DNA]</scope>
    <source>
        <strain evidence="6 7">YLB-05</strain>
    </source>
</reference>
<keyword evidence="7" id="KW-1185">Reference proteome</keyword>
<dbReference type="OrthoDB" id="9786619at2"/>
<gene>
    <name evidence="6" type="ORF">DN730_12690</name>
</gene>
<name>A0A370U761_9GAMM</name>
<dbReference type="Pfam" id="PF04828">
    <property type="entry name" value="GFA"/>
    <property type="match status" value="1"/>
</dbReference>
<dbReference type="Gene3D" id="3.90.1590.10">
    <property type="entry name" value="glutathione-dependent formaldehyde- activating enzyme (gfa)"/>
    <property type="match status" value="1"/>
</dbReference>
<dbReference type="InterPro" id="IPR011057">
    <property type="entry name" value="Mss4-like_sf"/>
</dbReference>
<dbReference type="PROSITE" id="PS51891">
    <property type="entry name" value="CENP_V_GFA"/>
    <property type="match status" value="1"/>
</dbReference>
<feature type="domain" description="CENP-V/GFA" evidence="5">
    <location>
        <begin position="1"/>
        <end position="106"/>
    </location>
</feature>
<organism evidence="6 7">
    <name type="scientific">Marinomonas piezotolerans</name>
    <dbReference type="NCBI Taxonomy" id="2213058"/>
    <lineage>
        <taxon>Bacteria</taxon>
        <taxon>Pseudomonadati</taxon>
        <taxon>Pseudomonadota</taxon>
        <taxon>Gammaproteobacteria</taxon>
        <taxon>Oceanospirillales</taxon>
        <taxon>Oceanospirillaceae</taxon>
        <taxon>Marinomonas</taxon>
    </lineage>
</organism>
<sequence length="130" mass="14518">MKGSCLCGAVAFELASPFISANICHCRQCQKSHGGGGAAYGSCMKQDVVWLTGKKRIRRYASSERVRRGFCKDCGCSVYYYNKDFPNHIDIALGILDSDPNIAPEKHIYVAEKSCWYSLNDDLPKFEYDG</sequence>
<dbReference type="PANTHER" id="PTHR33337">
    <property type="entry name" value="GFA DOMAIN-CONTAINING PROTEIN"/>
    <property type="match status" value="1"/>
</dbReference>
<comment type="caution">
    <text evidence="6">The sequence shown here is derived from an EMBL/GenBank/DDBJ whole genome shotgun (WGS) entry which is preliminary data.</text>
</comment>
<evidence type="ECO:0000313" key="7">
    <source>
        <dbReference type="Proteomes" id="UP000254326"/>
    </source>
</evidence>
<dbReference type="Proteomes" id="UP000254326">
    <property type="component" value="Unassembled WGS sequence"/>
</dbReference>
<accession>A0A370U761</accession>
<dbReference type="SUPFAM" id="SSF51316">
    <property type="entry name" value="Mss4-like"/>
    <property type="match status" value="1"/>
</dbReference>
<dbReference type="EMBL" id="QKRA01000006">
    <property type="protein sequence ID" value="RDL43602.1"/>
    <property type="molecule type" value="Genomic_DNA"/>
</dbReference>
<evidence type="ECO:0000256" key="4">
    <source>
        <dbReference type="ARBA" id="ARBA00023239"/>
    </source>
</evidence>
<dbReference type="RefSeq" id="WP_115468520.1">
    <property type="nucleotide sequence ID" value="NZ_QKRA01000006.1"/>
</dbReference>
<dbReference type="AlphaFoldDB" id="A0A370U761"/>
<evidence type="ECO:0000256" key="1">
    <source>
        <dbReference type="ARBA" id="ARBA00005495"/>
    </source>
</evidence>
<dbReference type="PANTHER" id="PTHR33337:SF40">
    <property type="entry name" value="CENP-V_GFA DOMAIN-CONTAINING PROTEIN-RELATED"/>
    <property type="match status" value="1"/>
</dbReference>
<protein>
    <submittedName>
        <fullName evidence="6">GFA family protein</fullName>
    </submittedName>
</protein>
<proteinExistence type="inferred from homology"/>
<evidence type="ECO:0000313" key="6">
    <source>
        <dbReference type="EMBL" id="RDL43602.1"/>
    </source>
</evidence>
<dbReference type="GO" id="GO:0046872">
    <property type="term" value="F:metal ion binding"/>
    <property type="evidence" value="ECO:0007669"/>
    <property type="project" value="UniProtKB-KW"/>
</dbReference>
<evidence type="ECO:0000256" key="2">
    <source>
        <dbReference type="ARBA" id="ARBA00022723"/>
    </source>
</evidence>
<evidence type="ECO:0000256" key="3">
    <source>
        <dbReference type="ARBA" id="ARBA00022833"/>
    </source>
</evidence>
<keyword evidence="4" id="KW-0456">Lyase</keyword>
<dbReference type="InterPro" id="IPR006913">
    <property type="entry name" value="CENP-V/GFA"/>
</dbReference>
<comment type="similarity">
    <text evidence="1">Belongs to the Gfa family.</text>
</comment>
<dbReference type="GO" id="GO:0016846">
    <property type="term" value="F:carbon-sulfur lyase activity"/>
    <property type="evidence" value="ECO:0007669"/>
    <property type="project" value="InterPro"/>
</dbReference>
<evidence type="ECO:0000259" key="5">
    <source>
        <dbReference type="PROSITE" id="PS51891"/>
    </source>
</evidence>
<keyword evidence="2" id="KW-0479">Metal-binding</keyword>